<dbReference type="EMBL" id="MT732458">
    <property type="protein sequence ID" value="QQV90517.1"/>
    <property type="molecule type" value="Genomic_DNA"/>
</dbReference>
<reference evidence="1" key="1">
    <citation type="submission" date="2020-07" db="EMBL/GenBank/DDBJ databases">
        <title>Highly diverse flavobacterial phages as mortality factor during North Sea spring blooms.</title>
        <authorList>
            <person name="Bartlau N."/>
            <person name="Wichels A."/>
            <person name="Krohne G."/>
            <person name="Adriaenssens E.M."/>
            <person name="Heins A."/>
            <person name="Fuchs B.M."/>
            <person name="Amann R."/>
            <person name="Moraru C."/>
        </authorList>
    </citation>
    <scope>NUCLEOTIDE SEQUENCE</scope>
</reference>
<keyword evidence="2" id="KW-1185">Reference proteome</keyword>
<organism evidence="1 2">
    <name type="scientific">Polaribacter phage Danklef_1</name>
    <dbReference type="NCBI Taxonomy" id="2745646"/>
    <lineage>
        <taxon>Viruses</taxon>
        <taxon>Duplodnaviria</taxon>
        <taxon>Heunggongvirae</taxon>
        <taxon>Uroviricota</taxon>
        <taxon>Caudoviricetes</taxon>
        <taxon>Forsetiviridae</taxon>
        <taxon>Freyavirus</taxon>
        <taxon>Freyavirus danklef</taxon>
    </lineage>
</organism>
<dbReference type="Proteomes" id="UP000693794">
    <property type="component" value="Segment"/>
</dbReference>
<gene>
    <name evidence="1" type="ORF">Danklef1_36</name>
</gene>
<name>A0A8E4ZCM3_9CAUD</name>
<sequence>MAIIIGRISEIKDVSVGVHAKNLLTIKNKDGVAFLEFRNKLKNVSDQFNIGDNVMVEHRYDGKVSKNSGIQFNNLPATSIQKL</sequence>
<evidence type="ECO:0000313" key="2">
    <source>
        <dbReference type="Proteomes" id="UP000693794"/>
    </source>
</evidence>
<protein>
    <submittedName>
        <fullName evidence="1">Uncharacterized protein</fullName>
    </submittedName>
</protein>
<proteinExistence type="predicted"/>
<accession>A0A8E4ZCM3</accession>
<evidence type="ECO:0000313" key="1">
    <source>
        <dbReference type="EMBL" id="QQV90517.1"/>
    </source>
</evidence>